<organism evidence="1 2">
    <name type="scientific">Vallitalea maricola</name>
    <dbReference type="NCBI Taxonomy" id="3074433"/>
    <lineage>
        <taxon>Bacteria</taxon>
        <taxon>Bacillati</taxon>
        <taxon>Bacillota</taxon>
        <taxon>Clostridia</taxon>
        <taxon>Lachnospirales</taxon>
        <taxon>Vallitaleaceae</taxon>
        <taxon>Vallitalea</taxon>
    </lineage>
</organism>
<proteinExistence type="predicted"/>
<evidence type="ECO:0000313" key="2">
    <source>
        <dbReference type="Proteomes" id="UP001374599"/>
    </source>
</evidence>
<evidence type="ECO:0000313" key="1">
    <source>
        <dbReference type="EMBL" id="GMQ62235.1"/>
    </source>
</evidence>
<reference evidence="1" key="1">
    <citation type="submission" date="2023-09" db="EMBL/GenBank/DDBJ databases">
        <title>Vallitalea sediminicola and Vallitalea maricola sp. nov., anaerobic bacteria isolated from marine sediment.</title>
        <authorList>
            <person name="Hirano S."/>
            <person name="Maeda A."/>
            <person name="Terahara T."/>
            <person name="Mori K."/>
            <person name="Hamada M."/>
            <person name="Matsumoto R."/>
            <person name="Kobayashi T."/>
        </authorList>
    </citation>
    <scope>NUCLEOTIDE SEQUENCE</scope>
    <source>
        <strain evidence="1">AN17-2</strain>
    </source>
</reference>
<keyword evidence="2" id="KW-1185">Reference proteome</keyword>
<protein>
    <submittedName>
        <fullName evidence="1">Sensor histidine kinase</fullName>
    </submittedName>
</protein>
<keyword evidence="1" id="KW-0808">Transferase</keyword>
<accession>A0ACB5UH85</accession>
<dbReference type="EMBL" id="BTPU01000023">
    <property type="protein sequence ID" value="GMQ62235.1"/>
    <property type="molecule type" value="Genomic_DNA"/>
</dbReference>
<keyword evidence="1" id="KW-0418">Kinase</keyword>
<comment type="caution">
    <text evidence="1">The sequence shown here is derived from an EMBL/GenBank/DDBJ whole genome shotgun (WGS) entry which is preliminary data.</text>
</comment>
<sequence length="600" mass="69837">MMKKKNMWKYIKSYKFQSILIKNFLLIFLIVFIPVIIITISVQSKYNSAVEDEIKTANYNAALKTQATIDRAMQDTTRLATHLSISSVYDLFFISNKTFADYYNIIDIINDRTTEYISLDDYIHSVYLQSDNLGILYDSIDNAIKEVGLENSTLQDEDWYAKDKADNNKINRYFAWRETRDSKVISNYVSVIHYVRKKRTKILGSVTINLKVNHLAKMADMIYSDNGVKTIVVDNESNKVIISKNTDDFLKDVSDIDIFNSIDFSKIDKSEILSVNNEQYIITNIKSQYGNWTYLSVLPLTSYSNDVNKIYDYVKNILIAYMIISLILSYLLTIKTYEPVSTVMRIIDNPQMWDREKHKNKNEVKYISDNIFKIIISNTELEEELRNKIILLDKAQNKALQSQMNPHFLFNTLEAINWTAIELLDGYNEASDMISNLSEVLRYSLDGEQFSSVKDEVKYCKIYINIMKKRYKNKLEVKWNIQEEVYDNRIMKLTLQPIIENAIYHGIKPKRDKGLIEISCNSMKDKLEITVDDDGVGMTKEEEIELNTKINDKYLLRNQGIGMYNVNQRIKLLYGDEYGLKVISTKGIGTSIIIILPYEK</sequence>
<name>A0ACB5UH85_9FIRM</name>
<gene>
    <name evidence="1" type="ORF">AN2V17_14670</name>
</gene>
<dbReference type="Proteomes" id="UP001374599">
    <property type="component" value="Unassembled WGS sequence"/>
</dbReference>